<dbReference type="GO" id="GO:0070180">
    <property type="term" value="F:large ribosomal subunit rRNA binding"/>
    <property type="evidence" value="ECO:0007669"/>
    <property type="project" value="UniProtKB-UniRule"/>
</dbReference>
<dbReference type="SMART" id="SM00649">
    <property type="entry name" value="RL11"/>
    <property type="match status" value="1"/>
</dbReference>
<dbReference type="InterPro" id="IPR000911">
    <property type="entry name" value="Ribosomal_uL11"/>
</dbReference>
<dbReference type="RefSeq" id="WP_322498462.1">
    <property type="nucleotide sequence ID" value="NZ_JARGYU010000001.1"/>
</dbReference>
<dbReference type="GO" id="GO:0006412">
    <property type="term" value="P:translation"/>
    <property type="evidence" value="ECO:0007669"/>
    <property type="project" value="UniProtKB-UniRule"/>
</dbReference>
<reference evidence="9" key="1">
    <citation type="submission" date="2023-02" db="EMBL/GenBank/DDBJ databases">
        <title>Host association and intracellularity evolved multiple times independently in the Rickettsiales.</title>
        <authorList>
            <person name="Castelli M."/>
            <person name="Nardi T."/>
            <person name="Gammuto L."/>
            <person name="Bellinzona G."/>
            <person name="Sabaneyeva E."/>
            <person name="Potekhin A."/>
            <person name="Serra V."/>
            <person name="Petroni G."/>
            <person name="Sassera D."/>
        </authorList>
    </citation>
    <scope>NUCLEOTIDE SEQUENCE</scope>
    <source>
        <strain evidence="9">USBL-36I1</strain>
    </source>
</reference>
<dbReference type="InterPro" id="IPR020784">
    <property type="entry name" value="Ribosomal_uL11_N"/>
</dbReference>
<keyword evidence="5" id="KW-0694">RNA-binding</keyword>
<sequence>MLIKGKISGTIRLVIPSGKATPAPPIGPALAQKKLNIQNFCKEFNERSLKMYEITTPLVVVITAYTNNTYTFIIKNPPTSYLVLKKFGKGLSTPNKIKGPDVSIEELRSVAKIKMSEMMVRSEDAALACVVGMAKSAGLNIIYDESRSEE</sequence>
<keyword evidence="10" id="KW-1185">Reference proteome</keyword>
<evidence type="ECO:0000256" key="2">
    <source>
        <dbReference type="ARBA" id="ARBA00022481"/>
    </source>
</evidence>
<dbReference type="InterPro" id="IPR020783">
    <property type="entry name" value="Ribosomal_uL11_C"/>
</dbReference>
<dbReference type="EMBL" id="JARGYU010000001">
    <property type="protein sequence ID" value="MDZ5761030.1"/>
    <property type="molecule type" value="Genomic_DNA"/>
</dbReference>
<dbReference type="SUPFAM" id="SSF54747">
    <property type="entry name" value="Ribosomal L11/L12e N-terminal domain"/>
    <property type="match status" value="1"/>
</dbReference>
<name>A0AAE4VK67_9RICK</name>
<feature type="domain" description="Large ribosomal subunit protein uL11 N-terminal" evidence="8">
    <location>
        <begin position="11"/>
        <end position="70"/>
    </location>
</feature>
<proteinExistence type="inferred from homology"/>
<dbReference type="PANTHER" id="PTHR11661">
    <property type="entry name" value="60S RIBOSOMAL PROTEIN L12"/>
    <property type="match status" value="1"/>
</dbReference>
<dbReference type="Gene3D" id="3.30.1550.10">
    <property type="entry name" value="Ribosomal protein L11/L12, N-terminal domain"/>
    <property type="match status" value="1"/>
</dbReference>
<dbReference type="PANTHER" id="PTHR11661:SF1">
    <property type="entry name" value="LARGE RIBOSOMAL SUBUNIT PROTEIN UL11M"/>
    <property type="match status" value="1"/>
</dbReference>
<dbReference type="Proteomes" id="UP001289135">
    <property type="component" value="Unassembled WGS sequence"/>
</dbReference>
<comment type="caution">
    <text evidence="9">The sequence shown here is derived from an EMBL/GenBank/DDBJ whole genome shotgun (WGS) entry which is preliminary data.</text>
</comment>
<dbReference type="SUPFAM" id="SSF46906">
    <property type="entry name" value="Ribosomal protein L11, C-terminal domain"/>
    <property type="match status" value="1"/>
</dbReference>
<evidence type="ECO:0000256" key="3">
    <source>
        <dbReference type="ARBA" id="ARBA00022980"/>
    </source>
</evidence>
<dbReference type="Pfam" id="PF00298">
    <property type="entry name" value="Ribosomal_L11"/>
    <property type="match status" value="1"/>
</dbReference>
<evidence type="ECO:0000259" key="8">
    <source>
        <dbReference type="Pfam" id="PF03946"/>
    </source>
</evidence>
<organism evidence="9 10">
    <name type="scientific">Lyticum sinuosum</name>
    <dbReference type="NCBI Taxonomy" id="1332059"/>
    <lineage>
        <taxon>Bacteria</taxon>
        <taxon>Pseudomonadati</taxon>
        <taxon>Pseudomonadota</taxon>
        <taxon>Alphaproteobacteria</taxon>
        <taxon>Rickettsiales</taxon>
        <taxon>Lyticum</taxon>
    </lineage>
</organism>
<keyword evidence="2 5" id="KW-0488">Methylation</keyword>
<accession>A0AAE4VK67</accession>
<gene>
    <name evidence="5" type="primary">rplK</name>
    <name evidence="9" type="ORF">Lyticum_00190</name>
</gene>
<dbReference type="Pfam" id="PF03946">
    <property type="entry name" value="Ribosomal_L11_N"/>
    <property type="match status" value="1"/>
</dbReference>
<evidence type="ECO:0000259" key="7">
    <source>
        <dbReference type="Pfam" id="PF00298"/>
    </source>
</evidence>
<dbReference type="InterPro" id="IPR036796">
    <property type="entry name" value="Ribosomal_uL11_N_sf"/>
</dbReference>
<dbReference type="CDD" id="cd00349">
    <property type="entry name" value="Ribosomal_L11"/>
    <property type="match status" value="1"/>
</dbReference>
<evidence type="ECO:0000256" key="5">
    <source>
        <dbReference type="HAMAP-Rule" id="MF_00736"/>
    </source>
</evidence>
<evidence type="ECO:0000313" key="10">
    <source>
        <dbReference type="Proteomes" id="UP001289135"/>
    </source>
</evidence>
<evidence type="ECO:0000256" key="1">
    <source>
        <dbReference type="ARBA" id="ARBA00010537"/>
    </source>
</evidence>
<comment type="subunit">
    <text evidence="5">Part of the ribosomal stalk of the 50S ribosomal subunit. Interacts with L10 and the large rRNA to form the base of the stalk. L10 forms an elongated spine to which L12 dimers bind in a sequential fashion forming a multimeric L10(L12)X complex.</text>
</comment>
<comment type="PTM">
    <text evidence="5">One or more lysine residues are methylated.</text>
</comment>
<keyword evidence="4 5" id="KW-0687">Ribonucleoprotein</keyword>
<comment type="similarity">
    <text evidence="1 5 6">Belongs to the universal ribosomal protein uL11 family.</text>
</comment>
<dbReference type="GO" id="GO:0003735">
    <property type="term" value="F:structural constituent of ribosome"/>
    <property type="evidence" value="ECO:0007669"/>
    <property type="project" value="InterPro"/>
</dbReference>
<dbReference type="Gene3D" id="1.10.10.250">
    <property type="entry name" value="Ribosomal protein L11, C-terminal domain"/>
    <property type="match status" value="1"/>
</dbReference>
<evidence type="ECO:0000256" key="6">
    <source>
        <dbReference type="RuleBase" id="RU003978"/>
    </source>
</evidence>
<dbReference type="GO" id="GO:0022625">
    <property type="term" value="C:cytosolic large ribosomal subunit"/>
    <property type="evidence" value="ECO:0007669"/>
    <property type="project" value="TreeGrafter"/>
</dbReference>
<feature type="domain" description="Large ribosomal subunit protein uL11 C-terminal" evidence="7">
    <location>
        <begin position="75"/>
        <end position="141"/>
    </location>
</feature>
<dbReference type="AlphaFoldDB" id="A0AAE4VK67"/>
<protein>
    <recommendedName>
        <fullName evidence="5">Large ribosomal subunit protein uL11</fullName>
    </recommendedName>
</protein>
<keyword evidence="3 5" id="KW-0689">Ribosomal protein</keyword>
<evidence type="ECO:0000256" key="4">
    <source>
        <dbReference type="ARBA" id="ARBA00023274"/>
    </source>
</evidence>
<dbReference type="InterPro" id="IPR036769">
    <property type="entry name" value="Ribosomal_uL11_C_sf"/>
</dbReference>
<evidence type="ECO:0000313" key="9">
    <source>
        <dbReference type="EMBL" id="MDZ5761030.1"/>
    </source>
</evidence>
<comment type="function">
    <text evidence="5">Forms part of the ribosomal stalk which helps the ribosome interact with GTP-bound translation factors.</text>
</comment>
<keyword evidence="5" id="KW-0699">rRNA-binding</keyword>
<dbReference type="HAMAP" id="MF_00736">
    <property type="entry name" value="Ribosomal_uL11"/>
    <property type="match status" value="1"/>
</dbReference>